<reference evidence="2" key="1">
    <citation type="submission" date="2017-07" db="EMBL/GenBank/DDBJ databases">
        <title>Taro Niue Genome Assembly and Annotation.</title>
        <authorList>
            <person name="Atibalentja N."/>
            <person name="Keating K."/>
            <person name="Fields C.J."/>
        </authorList>
    </citation>
    <scope>NUCLEOTIDE SEQUENCE</scope>
    <source>
        <strain evidence="2">Niue_2</strain>
        <tissue evidence="2">Leaf</tissue>
    </source>
</reference>
<keyword evidence="3" id="KW-1185">Reference proteome</keyword>
<evidence type="ECO:0000313" key="2">
    <source>
        <dbReference type="EMBL" id="MQM12979.1"/>
    </source>
</evidence>
<dbReference type="Proteomes" id="UP000652761">
    <property type="component" value="Unassembled WGS sequence"/>
</dbReference>
<dbReference type="EMBL" id="NMUH01005518">
    <property type="protein sequence ID" value="MQM12979.1"/>
    <property type="molecule type" value="Genomic_DNA"/>
</dbReference>
<feature type="compositionally biased region" description="Polar residues" evidence="1">
    <location>
        <begin position="170"/>
        <end position="180"/>
    </location>
</feature>
<protein>
    <submittedName>
        <fullName evidence="2">Uncharacterized protein</fullName>
    </submittedName>
</protein>
<feature type="region of interest" description="Disordered" evidence="1">
    <location>
        <begin position="170"/>
        <end position="190"/>
    </location>
</feature>
<dbReference type="AlphaFoldDB" id="A0A843WSF2"/>
<name>A0A843WSF2_COLES</name>
<proteinExistence type="predicted"/>
<accession>A0A843WSF2</accession>
<gene>
    <name evidence="2" type="ORF">Taro_045902</name>
</gene>
<feature type="region of interest" description="Disordered" evidence="1">
    <location>
        <begin position="1"/>
        <end position="21"/>
    </location>
</feature>
<feature type="non-terminal residue" evidence="2">
    <location>
        <position position="214"/>
    </location>
</feature>
<organism evidence="2 3">
    <name type="scientific">Colocasia esculenta</name>
    <name type="common">Wild taro</name>
    <name type="synonym">Arum esculentum</name>
    <dbReference type="NCBI Taxonomy" id="4460"/>
    <lineage>
        <taxon>Eukaryota</taxon>
        <taxon>Viridiplantae</taxon>
        <taxon>Streptophyta</taxon>
        <taxon>Embryophyta</taxon>
        <taxon>Tracheophyta</taxon>
        <taxon>Spermatophyta</taxon>
        <taxon>Magnoliopsida</taxon>
        <taxon>Liliopsida</taxon>
        <taxon>Araceae</taxon>
        <taxon>Aroideae</taxon>
        <taxon>Colocasieae</taxon>
        <taxon>Colocasia</taxon>
    </lineage>
</organism>
<comment type="caution">
    <text evidence="2">The sequence shown here is derived from an EMBL/GenBank/DDBJ whole genome shotgun (WGS) entry which is preliminary data.</text>
</comment>
<sequence length="214" mass="23459">MLAGFKGGRRPSGRPAEQKGVFRGTIPRRYNLTLNRRPRLKLLWQGVSVDTRRDEEVESKDFVGISENLDRRIRDDTNMGCDTIGSKNWSNQLDMLSWGSKVDLSLTGVDTTATESFFLWTGVDLSDENWLEESPGEQEQGGELFLPPTKVLGGSERCVDLPIGCVDTVSQTGKNSSLGEPSSVDTTSSRVDTQGLEHCVDTSVGCVDTTLAIN</sequence>
<evidence type="ECO:0000313" key="3">
    <source>
        <dbReference type="Proteomes" id="UP000652761"/>
    </source>
</evidence>
<evidence type="ECO:0000256" key="1">
    <source>
        <dbReference type="SAM" id="MobiDB-lite"/>
    </source>
</evidence>